<reference evidence="2" key="1">
    <citation type="submission" date="2021-12" db="EMBL/GenBank/DDBJ databases">
        <title>Bradyrhizobium xenonodulans sp. nov.</title>
        <authorList>
            <person name="Claassens R."/>
            <person name="Venter S.N."/>
            <person name="Beukes C.W."/>
            <person name="Stepkowski T."/>
            <person name="Steenkamp E.T."/>
        </authorList>
    </citation>
    <scope>NUCLEOTIDE SEQUENCE</scope>
    <source>
        <strain evidence="2">14AB</strain>
    </source>
</reference>
<dbReference type="EMBL" id="CP089391">
    <property type="protein sequence ID" value="WBL76255.1"/>
    <property type="molecule type" value="Genomic_DNA"/>
</dbReference>
<name>A0ABY7MH53_9BRAD</name>
<evidence type="ECO:0000313" key="2">
    <source>
        <dbReference type="EMBL" id="WBL76255.1"/>
    </source>
</evidence>
<dbReference type="Pfam" id="PF20398">
    <property type="entry name" value="DUF6691"/>
    <property type="match status" value="1"/>
</dbReference>
<keyword evidence="3" id="KW-1185">Reference proteome</keyword>
<keyword evidence="1" id="KW-1133">Transmembrane helix</keyword>
<dbReference type="RefSeq" id="WP_270161352.1">
    <property type="nucleotide sequence ID" value="NZ_CP089391.1"/>
</dbReference>
<sequence>MAIPVQFVIGLIFGLGLIVSGMSNPAKVLNFLDVGGIPAGTWDASLAFVMAGAVAVTFTGFNRVLRRARPFFAERFYLPSRRDIDSRIVAGPAIFGVGWGLAGFCPGPALTALGFGSASAVIFVAAMCAGMVLARFVARLPSLRRIVAPADPLET</sequence>
<keyword evidence="1" id="KW-0472">Membrane</keyword>
<feature type="transmembrane region" description="Helical" evidence="1">
    <location>
        <begin position="86"/>
        <end position="104"/>
    </location>
</feature>
<gene>
    <name evidence="2" type="ORF">I3J27_24910</name>
</gene>
<feature type="transmembrane region" description="Helical" evidence="1">
    <location>
        <begin position="110"/>
        <end position="137"/>
    </location>
</feature>
<keyword evidence="1" id="KW-0812">Transmembrane</keyword>
<evidence type="ECO:0000256" key="1">
    <source>
        <dbReference type="SAM" id="Phobius"/>
    </source>
</evidence>
<dbReference type="Proteomes" id="UP001179614">
    <property type="component" value="Chromosome"/>
</dbReference>
<feature type="transmembrane region" description="Helical" evidence="1">
    <location>
        <begin position="7"/>
        <end position="26"/>
    </location>
</feature>
<accession>A0ABY7MH53</accession>
<proteinExistence type="predicted"/>
<evidence type="ECO:0000313" key="3">
    <source>
        <dbReference type="Proteomes" id="UP001179614"/>
    </source>
</evidence>
<protein>
    <submittedName>
        <fullName evidence="2">YeeE/YedE family protein</fullName>
    </submittedName>
</protein>
<organism evidence="2 3">
    <name type="scientific">Bradyrhizobium xenonodulans</name>
    <dbReference type="NCBI Taxonomy" id="2736875"/>
    <lineage>
        <taxon>Bacteria</taxon>
        <taxon>Pseudomonadati</taxon>
        <taxon>Pseudomonadota</taxon>
        <taxon>Alphaproteobacteria</taxon>
        <taxon>Hyphomicrobiales</taxon>
        <taxon>Nitrobacteraceae</taxon>
        <taxon>Bradyrhizobium</taxon>
    </lineage>
</organism>
<dbReference type="InterPro" id="IPR046513">
    <property type="entry name" value="DUF6691"/>
</dbReference>
<feature type="transmembrane region" description="Helical" evidence="1">
    <location>
        <begin position="46"/>
        <end position="65"/>
    </location>
</feature>